<name>A0A6M5UAM7_9MICO</name>
<evidence type="ECO:0000313" key="2">
    <source>
        <dbReference type="EMBL" id="QJW35154.1"/>
    </source>
</evidence>
<dbReference type="RefSeq" id="WP_154797359.1">
    <property type="nucleotide sequence ID" value="NZ_CP052757.1"/>
</dbReference>
<gene>
    <name evidence="2" type="ORF">FIC82_001955</name>
</gene>
<proteinExistence type="predicted"/>
<dbReference type="AlphaFoldDB" id="A0A6M5UAM7"/>
<protein>
    <submittedName>
        <fullName evidence="2">Universal stress protein</fullName>
    </submittedName>
</protein>
<dbReference type="InterPro" id="IPR006016">
    <property type="entry name" value="UspA"/>
</dbReference>
<dbReference type="OrthoDB" id="3174546at2"/>
<reference evidence="2 3" key="1">
    <citation type="journal article" date="2022" name="Int. J. Syst. Evol. Microbiol.">
        <title>Cellulosimicrobium protaetiae sp. nov., isolated from the gut of the larva of Protaetia brevitarsis seulensis.</title>
        <authorList>
            <person name="Le Han H."/>
            <person name="Nguyen T.T.H."/>
            <person name="Li Z."/>
            <person name="Shin N.R."/>
            <person name="Kim S.G."/>
        </authorList>
    </citation>
    <scope>NUCLEOTIDE SEQUENCE [LARGE SCALE GENOMIC DNA]</scope>
    <source>
        <strain evidence="2 3">BI34</strain>
    </source>
</reference>
<dbReference type="Proteomes" id="UP000451354">
    <property type="component" value="Chromosome"/>
</dbReference>
<keyword evidence="3" id="KW-1185">Reference proteome</keyword>
<dbReference type="Pfam" id="PF00582">
    <property type="entry name" value="Usp"/>
    <property type="match status" value="1"/>
</dbReference>
<dbReference type="Gene3D" id="3.40.50.620">
    <property type="entry name" value="HUPs"/>
    <property type="match status" value="2"/>
</dbReference>
<accession>A0A6M5UAM7</accession>
<sequence length="311" mass="32880">MTTFDPRALARATPLPTRAETPGAVLVALDGDPAGRPALEWAAAEAAVRGSALHVRRSVPSPLLAVSPWVWAHHSPWLWTYQPEVAEAALTAGRDELTAAVRAAHEVVPALDVFTDLVAGAAPASGLERDGAALVVVGRPRRSRRQPATVREALRPRRSRPRLPVVVVDLAVRGVDGPSVGRVVVALGARDDPAPVLETAYRAAARRGVGLTLLHAWGRGIVPDVVDEVLGPYQDVFPEVGVLARPVTSVARALAEESRGAALVVVAAPGRPTDVVGRIVSRRVVRAVACPVVLVPVEGARLRRTRAPRPR</sequence>
<dbReference type="InterPro" id="IPR014729">
    <property type="entry name" value="Rossmann-like_a/b/a_fold"/>
</dbReference>
<organism evidence="2 3">
    <name type="scientific">Cellulosimicrobium protaetiae</name>
    <dbReference type="NCBI Taxonomy" id="2587808"/>
    <lineage>
        <taxon>Bacteria</taxon>
        <taxon>Bacillati</taxon>
        <taxon>Actinomycetota</taxon>
        <taxon>Actinomycetes</taxon>
        <taxon>Micrococcales</taxon>
        <taxon>Promicromonosporaceae</taxon>
        <taxon>Cellulosimicrobium</taxon>
    </lineage>
</organism>
<feature type="domain" description="UspA" evidence="1">
    <location>
        <begin position="25"/>
        <end position="144"/>
    </location>
</feature>
<dbReference type="SUPFAM" id="SSF52402">
    <property type="entry name" value="Adenine nucleotide alpha hydrolases-like"/>
    <property type="match status" value="2"/>
</dbReference>
<dbReference type="KEGG" id="cprt:FIC82_001955"/>
<dbReference type="EMBL" id="CP052757">
    <property type="protein sequence ID" value="QJW35154.1"/>
    <property type="molecule type" value="Genomic_DNA"/>
</dbReference>
<evidence type="ECO:0000313" key="3">
    <source>
        <dbReference type="Proteomes" id="UP000451354"/>
    </source>
</evidence>
<evidence type="ECO:0000259" key="1">
    <source>
        <dbReference type="Pfam" id="PF00582"/>
    </source>
</evidence>